<reference evidence="4" key="1">
    <citation type="journal article" date="2019" name="Int. J. Syst. Evol. Microbiol.">
        <title>The Global Catalogue of Microorganisms (GCM) 10K type strain sequencing project: providing services to taxonomists for standard genome sequencing and annotation.</title>
        <authorList>
            <consortium name="The Broad Institute Genomics Platform"/>
            <consortium name="The Broad Institute Genome Sequencing Center for Infectious Disease"/>
            <person name="Wu L."/>
            <person name="Ma J."/>
        </authorList>
    </citation>
    <scope>NUCLEOTIDE SEQUENCE [LARGE SCALE GENOMIC DNA]</scope>
    <source>
        <strain evidence="4">CCUG 62952</strain>
    </source>
</reference>
<keyword evidence="1" id="KW-0732">Signal</keyword>
<proteinExistence type="predicted"/>
<dbReference type="EMBL" id="JBHTJH010000010">
    <property type="protein sequence ID" value="MFD0862589.1"/>
    <property type="molecule type" value="Genomic_DNA"/>
</dbReference>
<protein>
    <submittedName>
        <fullName evidence="3">Cupin domain-containing protein</fullName>
    </submittedName>
</protein>
<dbReference type="RefSeq" id="WP_386407858.1">
    <property type="nucleotide sequence ID" value="NZ_JBHTJH010000010.1"/>
</dbReference>
<dbReference type="Pfam" id="PF07883">
    <property type="entry name" value="Cupin_2"/>
    <property type="match status" value="1"/>
</dbReference>
<dbReference type="Proteomes" id="UP001596978">
    <property type="component" value="Unassembled WGS sequence"/>
</dbReference>
<evidence type="ECO:0000313" key="3">
    <source>
        <dbReference type="EMBL" id="MFD0862589.1"/>
    </source>
</evidence>
<dbReference type="PANTHER" id="PTHR43698:SF1">
    <property type="entry name" value="BLL4564 PROTEIN"/>
    <property type="match status" value="1"/>
</dbReference>
<evidence type="ECO:0000259" key="2">
    <source>
        <dbReference type="Pfam" id="PF07883"/>
    </source>
</evidence>
<comment type="caution">
    <text evidence="3">The sequence shown here is derived from an EMBL/GenBank/DDBJ whole genome shotgun (WGS) entry which is preliminary data.</text>
</comment>
<sequence length="158" mass="17732">MIKGLVIMIVAALPLFVHAQNEEYALSSYLSEGVKAPNTHHLGDAWLNFLVKADDDFDKNITQATFGPNATLDWHKHVTNQVIIVVAGEGYYQERGKEPIVIKKGDVIHCMKDTEHWHTSSADSSVSYIAIYGKQPTIWTEKLTRAYYDSVAQKLKGK</sequence>
<keyword evidence="4" id="KW-1185">Reference proteome</keyword>
<dbReference type="SUPFAM" id="SSF51182">
    <property type="entry name" value="RmlC-like cupins"/>
    <property type="match status" value="1"/>
</dbReference>
<organism evidence="3 4">
    <name type="scientific">Sungkyunkwania multivorans</name>
    <dbReference type="NCBI Taxonomy" id="1173618"/>
    <lineage>
        <taxon>Bacteria</taxon>
        <taxon>Pseudomonadati</taxon>
        <taxon>Bacteroidota</taxon>
        <taxon>Flavobacteriia</taxon>
        <taxon>Flavobacteriales</taxon>
        <taxon>Flavobacteriaceae</taxon>
        <taxon>Sungkyunkwania</taxon>
    </lineage>
</organism>
<name>A0ABW3CXR9_9FLAO</name>
<dbReference type="Gene3D" id="2.60.120.10">
    <property type="entry name" value="Jelly Rolls"/>
    <property type="match status" value="1"/>
</dbReference>
<feature type="chain" id="PRO_5046832990" evidence="1">
    <location>
        <begin position="20"/>
        <end position="158"/>
    </location>
</feature>
<accession>A0ABW3CXR9</accession>
<dbReference type="CDD" id="cd02233">
    <property type="entry name" value="cupin_HNL-like"/>
    <property type="match status" value="1"/>
</dbReference>
<dbReference type="InterPro" id="IPR013096">
    <property type="entry name" value="Cupin_2"/>
</dbReference>
<dbReference type="InterPro" id="IPR014710">
    <property type="entry name" value="RmlC-like_jellyroll"/>
</dbReference>
<evidence type="ECO:0000256" key="1">
    <source>
        <dbReference type="SAM" id="SignalP"/>
    </source>
</evidence>
<feature type="signal peptide" evidence="1">
    <location>
        <begin position="1"/>
        <end position="19"/>
    </location>
</feature>
<dbReference type="InterPro" id="IPR047263">
    <property type="entry name" value="HNL-like_cupin"/>
</dbReference>
<dbReference type="PANTHER" id="PTHR43698">
    <property type="entry name" value="RIBD C-TERMINAL DOMAIN CONTAINING PROTEIN"/>
    <property type="match status" value="1"/>
</dbReference>
<feature type="domain" description="Cupin type-2" evidence="2">
    <location>
        <begin position="65"/>
        <end position="132"/>
    </location>
</feature>
<dbReference type="InterPro" id="IPR011051">
    <property type="entry name" value="RmlC_Cupin_sf"/>
</dbReference>
<evidence type="ECO:0000313" key="4">
    <source>
        <dbReference type="Proteomes" id="UP001596978"/>
    </source>
</evidence>
<gene>
    <name evidence="3" type="ORF">ACFQ1M_10280</name>
</gene>